<dbReference type="Proteomes" id="UP001403385">
    <property type="component" value="Unassembled WGS sequence"/>
</dbReference>
<dbReference type="AlphaFoldDB" id="A0AAW9S2Y2"/>
<sequence length="227" mass="26268">MKKTILVFFITITINNALAQSKGDWFHIPGFDPALPTTLNNRNTFIGVIGLAALSYGLEEFIFKNHENTNYYIIRTGMNNEYAWGLKNVWHQNIGIEHRVASWFSLTAEFNLQEWHEQTPPLDNKQKVGLGTGLMTYYRWYLFGKKCISPYIEYGTGVFYGFRKFPYNGTNFTFNNSTQLGVEYTFKNCSKARLSYGNFNQTNYNWLNSNPGYHGNGLSVSYSWQIN</sequence>
<evidence type="ECO:0000313" key="3">
    <source>
        <dbReference type="Proteomes" id="UP001403385"/>
    </source>
</evidence>
<name>A0AAW9S2Y2_9BACT</name>
<organism evidence="2 3">
    <name type="scientific">Rapidithrix thailandica</name>
    <dbReference type="NCBI Taxonomy" id="413964"/>
    <lineage>
        <taxon>Bacteria</taxon>
        <taxon>Pseudomonadati</taxon>
        <taxon>Bacteroidota</taxon>
        <taxon>Cytophagia</taxon>
        <taxon>Cytophagales</taxon>
        <taxon>Flammeovirgaceae</taxon>
        <taxon>Rapidithrix</taxon>
    </lineage>
</organism>
<evidence type="ECO:0000313" key="2">
    <source>
        <dbReference type="EMBL" id="MEN7551532.1"/>
    </source>
</evidence>
<dbReference type="RefSeq" id="WP_346824313.1">
    <property type="nucleotide sequence ID" value="NZ_JBDKWZ010000023.1"/>
</dbReference>
<dbReference type="EMBL" id="JBDKWZ010000023">
    <property type="protein sequence ID" value="MEN7551532.1"/>
    <property type="molecule type" value="Genomic_DNA"/>
</dbReference>
<protein>
    <submittedName>
        <fullName evidence="2">Uncharacterized protein</fullName>
    </submittedName>
</protein>
<proteinExistence type="predicted"/>
<keyword evidence="1" id="KW-0732">Signal</keyword>
<keyword evidence="3" id="KW-1185">Reference proteome</keyword>
<reference evidence="2 3" key="1">
    <citation type="submission" date="2024-04" db="EMBL/GenBank/DDBJ databases">
        <title>Novel genus in family Flammeovirgaceae.</title>
        <authorList>
            <person name="Nguyen T.H."/>
            <person name="Vuong T.Q."/>
            <person name="Le H."/>
            <person name="Kim S.-G."/>
        </authorList>
    </citation>
    <scope>NUCLEOTIDE SEQUENCE [LARGE SCALE GENOMIC DNA]</scope>
    <source>
        <strain evidence="2 3">JCM 23209</strain>
    </source>
</reference>
<comment type="caution">
    <text evidence="2">The sequence shown here is derived from an EMBL/GenBank/DDBJ whole genome shotgun (WGS) entry which is preliminary data.</text>
</comment>
<feature type="chain" id="PRO_5043432346" evidence="1">
    <location>
        <begin position="20"/>
        <end position="227"/>
    </location>
</feature>
<accession>A0AAW9S2Y2</accession>
<evidence type="ECO:0000256" key="1">
    <source>
        <dbReference type="SAM" id="SignalP"/>
    </source>
</evidence>
<feature type="signal peptide" evidence="1">
    <location>
        <begin position="1"/>
        <end position="19"/>
    </location>
</feature>
<gene>
    <name evidence="2" type="ORF">AAG747_26680</name>
</gene>